<dbReference type="RefSeq" id="WP_169629193.1">
    <property type="nucleotide sequence ID" value="NZ_CP071058.1"/>
</dbReference>
<proteinExistence type="predicted"/>
<keyword evidence="2" id="KW-0812">Transmembrane</keyword>
<comment type="caution">
    <text evidence="3">The sequence shown here is derived from an EMBL/GenBank/DDBJ whole genome shotgun (WGS) entry which is preliminary data.</text>
</comment>
<keyword evidence="1" id="KW-0175">Coiled coil</keyword>
<feature type="coiled-coil region" evidence="1">
    <location>
        <begin position="29"/>
        <end position="74"/>
    </location>
</feature>
<sequence length="154" mass="17632">MEISSEKIKGSIASFLAVFISFGGGWYYLDQQRLAAAQEQQEALKLKIEADLKLQQYDDQRKALEKKEQQQYREQARDKELSDLTLKFIDEASGINFHQQCGDDPEHNAQARKAKALLSLIESKAIEYGRMEIVNNFVKKQRFGIGGWSQTCKP</sequence>
<dbReference type="EMBL" id="JABCMA010000055">
    <property type="protein sequence ID" value="NMR76564.1"/>
    <property type="molecule type" value="Genomic_DNA"/>
</dbReference>
<keyword evidence="2" id="KW-0472">Membrane</keyword>
<organism evidence="3 4">
    <name type="scientific">Vibrio alginolyticus</name>
    <dbReference type="NCBI Taxonomy" id="663"/>
    <lineage>
        <taxon>Bacteria</taxon>
        <taxon>Pseudomonadati</taxon>
        <taxon>Pseudomonadota</taxon>
        <taxon>Gammaproteobacteria</taxon>
        <taxon>Vibrionales</taxon>
        <taxon>Vibrionaceae</taxon>
        <taxon>Vibrio</taxon>
    </lineage>
</organism>
<evidence type="ECO:0000313" key="4">
    <source>
        <dbReference type="Proteomes" id="UP000565155"/>
    </source>
</evidence>
<feature type="transmembrane region" description="Helical" evidence="2">
    <location>
        <begin position="12"/>
        <end position="29"/>
    </location>
</feature>
<gene>
    <name evidence="3" type="ORF">HKB35_23455</name>
</gene>
<dbReference type="AlphaFoldDB" id="A0A7Y0N020"/>
<dbReference type="GeneID" id="75167384"/>
<protein>
    <submittedName>
        <fullName evidence="3">Uncharacterized protein</fullName>
    </submittedName>
</protein>
<evidence type="ECO:0000313" key="3">
    <source>
        <dbReference type="EMBL" id="NMR76564.1"/>
    </source>
</evidence>
<accession>A0A7Y0N020</accession>
<dbReference type="Proteomes" id="UP000565155">
    <property type="component" value="Unassembled WGS sequence"/>
</dbReference>
<reference evidence="3 4" key="1">
    <citation type="submission" date="2020-04" db="EMBL/GenBank/DDBJ databases">
        <title>Whole-genome sequencing of Vibrio spp. from China reveals different genetic environments of blaCTX-M-14 among diverse lineages.</title>
        <authorList>
            <person name="Zheng Z."/>
            <person name="Ye L."/>
            <person name="Chen S."/>
        </authorList>
    </citation>
    <scope>NUCLEOTIDE SEQUENCE [LARGE SCALE GENOMIC DNA]</scope>
    <source>
        <strain evidence="3 4">Vb1636</strain>
    </source>
</reference>
<evidence type="ECO:0000256" key="1">
    <source>
        <dbReference type="SAM" id="Coils"/>
    </source>
</evidence>
<name>A0A7Y0N020_VIBAL</name>
<evidence type="ECO:0000256" key="2">
    <source>
        <dbReference type="SAM" id="Phobius"/>
    </source>
</evidence>
<keyword evidence="2" id="KW-1133">Transmembrane helix</keyword>